<protein>
    <recommendedName>
        <fullName evidence="1">Reverse transcriptase domain-containing protein</fullName>
    </recommendedName>
</protein>
<dbReference type="InterPro" id="IPR000477">
    <property type="entry name" value="RT_dom"/>
</dbReference>
<proteinExistence type="predicted"/>
<dbReference type="PROSITE" id="PS50878">
    <property type="entry name" value="RT_POL"/>
    <property type="match status" value="1"/>
</dbReference>
<dbReference type="EMBL" id="JANJYI010000008">
    <property type="protein sequence ID" value="KAK2639862.1"/>
    <property type="molecule type" value="Genomic_DNA"/>
</dbReference>
<accession>A0AAD9TPK5</accession>
<dbReference type="CDD" id="cd01650">
    <property type="entry name" value="RT_nLTR_like"/>
    <property type="match status" value="1"/>
</dbReference>
<evidence type="ECO:0000259" key="1">
    <source>
        <dbReference type="PROSITE" id="PS50878"/>
    </source>
</evidence>
<dbReference type="InterPro" id="IPR052343">
    <property type="entry name" value="Retrotransposon-Effector_Assoc"/>
</dbReference>
<dbReference type="InterPro" id="IPR043502">
    <property type="entry name" value="DNA/RNA_pol_sf"/>
</dbReference>
<keyword evidence="3" id="KW-1185">Reference proteome</keyword>
<reference evidence="2" key="1">
    <citation type="journal article" date="2023" name="Plant J.">
        <title>Genome sequences and population genomics provide insights into the demographic history, inbreeding, and mutation load of two 'living fossil' tree species of Dipteronia.</title>
        <authorList>
            <person name="Feng Y."/>
            <person name="Comes H.P."/>
            <person name="Chen J."/>
            <person name="Zhu S."/>
            <person name="Lu R."/>
            <person name="Zhang X."/>
            <person name="Li P."/>
            <person name="Qiu J."/>
            <person name="Olsen K.M."/>
            <person name="Qiu Y."/>
        </authorList>
    </citation>
    <scope>NUCLEOTIDE SEQUENCE</scope>
    <source>
        <strain evidence="2">KIB01</strain>
    </source>
</reference>
<dbReference type="Proteomes" id="UP001280121">
    <property type="component" value="Unassembled WGS sequence"/>
</dbReference>
<evidence type="ECO:0000313" key="3">
    <source>
        <dbReference type="Proteomes" id="UP001280121"/>
    </source>
</evidence>
<dbReference type="PANTHER" id="PTHR46890">
    <property type="entry name" value="NON-LTR RETROLELEMENT REVERSE TRANSCRIPTASE-LIKE PROTEIN-RELATED"/>
    <property type="match status" value="1"/>
</dbReference>
<gene>
    <name evidence="2" type="ORF">Ddye_027657</name>
</gene>
<dbReference type="SUPFAM" id="SSF56672">
    <property type="entry name" value="DNA/RNA polymerases"/>
    <property type="match status" value="1"/>
</dbReference>
<name>A0AAD9TPK5_9ROSI</name>
<organism evidence="2 3">
    <name type="scientific">Dipteronia dyeriana</name>
    <dbReference type="NCBI Taxonomy" id="168575"/>
    <lineage>
        <taxon>Eukaryota</taxon>
        <taxon>Viridiplantae</taxon>
        <taxon>Streptophyta</taxon>
        <taxon>Embryophyta</taxon>
        <taxon>Tracheophyta</taxon>
        <taxon>Spermatophyta</taxon>
        <taxon>Magnoliopsida</taxon>
        <taxon>eudicotyledons</taxon>
        <taxon>Gunneridae</taxon>
        <taxon>Pentapetalae</taxon>
        <taxon>rosids</taxon>
        <taxon>malvids</taxon>
        <taxon>Sapindales</taxon>
        <taxon>Sapindaceae</taxon>
        <taxon>Hippocastanoideae</taxon>
        <taxon>Acereae</taxon>
        <taxon>Dipteronia</taxon>
    </lineage>
</organism>
<comment type="caution">
    <text evidence="2">The sequence shown here is derived from an EMBL/GenBank/DDBJ whole genome shotgun (WGS) entry which is preliminary data.</text>
</comment>
<dbReference type="AlphaFoldDB" id="A0AAD9TPK5"/>
<sequence>MGVRKSNPIEVREGVANFFENHFKNVAWRGPKIFELPLKKLSDVERESLEEIFSKEEVWTALTSCGGNKAPSPDGFNLNFIKDNWEVIGDDFMKFMEDFHRNGSVLEELNMSFIALIPKCINSKTMKDFRPISLVGALYKILAKVLASRMRKVINLVDGESQMAFVRNRQILDSFVIAEEIIHQWKKSREGRVLVKLDFGKAYDSLDHSFLDFMLKEMGFGWRWRKWVGCCISTSRLSVLVNGSPTRQFGMERGLRQGDPLSPFLFNVAAEGLSAVFKKAEAMDLMKGISFGGNVVHVSHMHFKDDTILFLQPGVEYLRNVRRILMCYEVASGLRINFQKSYVVKIRKRKEREVNWATVFKSSKASLPISYLGFSLGSHPGSKLFWSDLVQCIEFHLAP</sequence>
<feature type="domain" description="Reverse transcriptase" evidence="1">
    <location>
        <begin position="98"/>
        <end position="376"/>
    </location>
</feature>
<evidence type="ECO:0000313" key="2">
    <source>
        <dbReference type="EMBL" id="KAK2639862.1"/>
    </source>
</evidence>
<dbReference type="Pfam" id="PF00078">
    <property type="entry name" value="RVT_1"/>
    <property type="match status" value="1"/>
</dbReference>
<dbReference type="PANTHER" id="PTHR46890:SF50">
    <property type="entry name" value="RNA-DIRECTED DNA POLYMERASE, EUKARYOTA, REVERSE TRANSCRIPTASE ZINC-BINDING DOMAIN PROTEIN-RELATED"/>
    <property type="match status" value="1"/>
</dbReference>